<keyword evidence="2" id="KW-1185">Reference proteome</keyword>
<proteinExistence type="predicted"/>
<protein>
    <submittedName>
        <fullName evidence="1">Uncharacterized protein</fullName>
    </submittedName>
</protein>
<dbReference type="RefSeq" id="XP_031909100.1">
    <property type="nucleotide sequence ID" value="XM_032055822.1"/>
</dbReference>
<dbReference type="EMBL" id="ML743622">
    <property type="protein sequence ID" value="KAE8133037.1"/>
    <property type="molecule type" value="Genomic_DNA"/>
</dbReference>
<evidence type="ECO:0000313" key="2">
    <source>
        <dbReference type="Proteomes" id="UP000325672"/>
    </source>
</evidence>
<sequence>MKGTFHVADPMCKWIVSGGPEPDENDPQIDYEPVVIMTRVRCKKYPKIDIVELSFTHT</sequence>
<name>A0A5N6SGL5_ASPPS</name>
<evidence type="ECO:0000313" key="1">
    <source>
        <dbReference type="EMBL" id="KAE8133037.1"/>
    </source>
</evidence>
<organism evidence="1 2">
    <name type="scientific">Aspergillus pseudotamarii</name>
    <dbReference type="NCBI Taxonomy" id="132259"/>
    <lineage>
        <taxon>Eukaryota</taxon>
        <taxon>Fungi</taxon>
        <taxon>Dikarya</taxon>
        <taxon>Ascomycota</taxon>
        <taxon>Pezizomycotina</taxon>
        <taxon>Eurotiomycetes</taxon>
        <taxon>Eurotiomycetidae</taxon>
        <taxon>Eurotiales</taxon>
        <taxon>Aspergillaceae</taxon>
        <taxon>Aspergillus</taxon>
        <taxon>Aspergillus subgen. Circumdati</taxon>
    </lineage>
</organism>
<dbReference type="GeneID" id="43640032"/>
<accession>A0A5N6SGL5</accession>
<reference evidence="1 2" key="1">
    <citation type="submission" date="2019-04" db="EMBL/GenBank/DDBJ databases">
        <title>Friends and foes A comparative genomics study of 23 Aspergillus species from section Flavi.</title>
        <authorList>
            <consortium name="DOE Joint Genome Institute"/>
            <person name="Kjaerbolling I."/>
            <person name="Vesth T."/>
            <person name="Frisvad J.C."/>
            <person name="Nybo J.L."/>
            <person name="Theobald S."/>
            <person name="Kildgaard S."/>
            <person name="Isbrandt T."/>
            <person name="Kuo A."/>
            <person name="Sato A."/>
            <person name="Lyhne E.K."/>
            <person name="Kogle M.E."/>
            <person name="Wiebenga A."/>
            <person name="Kun R.S."/>
            <person name="Lubbers R.J."/>
            <person name="Makela M.R."/>
            <person name="Barry K."/>
            <person name="Chovatia M."/>
            <person name="Clum A."/>
            <person name="Daum C."/>
            <person name="Haridas S."/>
            <person name="He G."/>
            <person name="LaButti K."/>
            <person name="Lipzen A."/>
            <person name="Mondo S."/>
            <person name="Riley R."/>
            <person name="Salamov A."/>
            <person name="Simmons B.A."/>
            <person name="Magnuson J.K."/>
            <person name="Henrissat B."/>
            <person name="Mortensen U.H."/>
            <person name="Larsen T.O."/>
            <person name="Devries R.P."/>
            <person name="Grigoriev I.V."/>
            <person name="Machida M."/>
            <person name="Baker S.E."/>
            <person name="Andersen M.R."/>
        </authorList>
    </citation>
    <scope>NUCLEOTIDE SEQUENCE [LARGE SCALE GENOMIC DNA]</scope>
    <source>
        <strain evidence="1 2">CBS 117625</strain>
    </source>
</reference>
<dbReference type="AlphaFoldDB" id="A0A5N6SGL5"/>
<gene>
    <name evidence="1" type="ORF">BDV38DRAFT_259468</name>
</gene>
<dbReference type="Proteomes" id="UP000325672">
    <property type="component" value="Unassembled WGS sequence"/>
</dbReference>